<reference evidence="2 3" key="1">
    <citation type="submission" date="2021-08" db="EMBL/GenBank/DDBJ databases">
        <title>The highly contiguous genome resource for Trichoderma semiorbis FJ059, a fungal antagonistic to plant pathogens.</title>
        <authorList>
            <person name="Liu T."/>
        </authorList>
    </citation>
    <scope>NUCLEOTIDE SEQUENCE [LARGE SCALE GENOMIC DNA]</scope>
    <source>
        <strain evidence="2 3">FJ059</strain>
    </source>
</reference>
<keyword evidence="1" id="KW-0732">Signal</keyword>
<evidence type="ECO:0000313" key="2">
    <source>
        <dbReference type="EMBL" id="KAH0521945.1"/>
    </source>
</evidence>
<comment type="caution">
    <text evidence="2">The sequence shown here is derived from an EMBL/GenBank/DDBJ whole genome shotgun (WGS) entry which is preliminary data.</text>
</comment>
<protein>
    <submittedName>
        <fullName evidence="2">Uncharacterized protein</fullName>
    </submittedName>
</protein>
<name>A0A9P8KLH7_9HYPO</name>
<feature type="chain" id="PRO_5040278740" evidence="1">
    <location>
        <begin position="16"/>
        <end position="157"/>
    </location>
</feature>
<keyword evidence="3" id="KW-1185">Reference proteome</keyword>
<gene>
    <name evidence="2" type="ORF">TsFJ059_005873</name>
</gene>
<proteinExistence type="predicted"/>
<dbReference type="EMBL" id="JAIMJC010000007">
    <property type="protein sequence ID" value="KAH0521945.1"/>
    <property type="molecule type" value="Genomic_DNA"/>
</dbReference>
<dbReference type="Proteomes" id="UP000826573">
    <property type="component" value="Unassembled WGS sequence"/>
</dbReference>
<accession>A0A9P8KLH7</accession>
<evidence type="ECO:0000256" key="1">
    <source>
        <dbReference type="SAM" id="SignalP"/>
    </source>
</evidence>
<organism evidence="2 3">
    <name type="scientific">Trichoderma semiorbis</name>
    <dbReference type="NCBI Taxonomy" id="1491008"/>
    <lineage>
        <taxon>Eukaryota</taxon>
        <taxon>Fungi</taxon>
        <taxon>Dikarya</taxon>
        <taxon>Ascomycota</taxon>
        <taxon>Pezizomycotina</taxon>
        <taxon>Sordariomycetes</taxon>
        <taxon>Hypocreomycetidae</taxon>
        <taxon>Hypocreales</taxon>
        <taxon>Hypocreaceae</taxon>
        <taxon>Trichoderma</taxon>
    </lineage>
</organism>
<dbReference type="AlphaFoldDB" id="A0A9P8KLH7"/>
<evidence type="ECO:0000313" key="3">
    <source>
        <dbReference type="Proteomes" id="UP000826573"/>
    </source>
</evidence>
<sequence>MQLSALLALLPLAAALPRAVEVETRSSTQDCYAAYGNCCDPTKGKGPYNEGTNLEIEACIFGRVRCTKALDECLGNATEKRSVEEAPVEARAVDNCKTNYVDCSWHCPVFEWDEFAPAFTGPCHSKCYEDYEQCTANQTEKRSLEEAPLEVRDSKDE</sequence>
<feature type="signal peptide" evidence="1">
    <location>
        <begin position="1"/>
        <end position="15"/>
    </location>
</feature>